<dbReference type="InterPro" id="IPR000792">
    <property type="entry name" value="Tscrpt_reg_LuxR_C"/>
</dbReference>
<gene>
    <name evidence="2" type="ORF">KXJ70_13620</name>
</gene>
<accession>A0ABS6VVV4</accession>
<evidence type="ECO:0000313" key="2">
    <source>
        <dbReference type="EMBL" id="MBW2941830.1"/>
    </source>
</evidence>
<evidence type="ECO:0000259" key="1">
    <source>
        <dbReference type="SMART" id="SM00421"/>
    </source>
</evidence>
<dbReference type="EMBL" id="JAHWDQ010000003">
    <property type="protein sequence ID" value="MBW2941830.1"/>
    <property type="molecule type" value="Genomic_DNA"/>
</dbReference>
<keyword evidence="3" id="KW-1185">Reference proteome</keyword>
<dbReference type="Proteomes" id="UP001166291">
    <property type="component" value="Unassembled WGS sequence"/>
</dbReference>
<name>A0ABS6VVV4_9GAMM</name>
<dbReference type="RefSeq" id="WP_219044053.1">
    <property type="nucleotide sequence ID" value="NZ_JAHWDQ010000003.1"/>
</dbReference>
<evidence type="ECO:0000313" key="3">
    <source>
        <dbReference type="Proteomes" id="UP001166291"/>
    </source>
</evidence>
<proteinExistence type="predicted"/>
<organism evidence="2 3">
    <name type="scientific">Zhongshania aquimaris</name>
    <dbReference type="NCBI Taxonomy" id="2857107"/>
    <lineage>
        <taxon>Bacteria</taxon>
        <taxon>Pseudomonadati</taxon>
        <taxon>Pseudomonadota</taxon>
        <taxon>Gammaproteobacteria</taxon>
        <taxon>Cellvibrionales</taxon>
        <taxon>Spongiibacteraceae</taxon>
        <taxon>Zhongshania</taxon>
    </lineage>
</organism>
<sequence length="365" mass="41912">METLNKLTNLVYQAALNSDWHSFLNELMTATQSNIGWLVMTDQHSSSPFFSEFISTEDGFDHDLFLNQYMPRIAEDPFYVHSLDQTESACFRGSDIVSTEKLPSYSLYPLFEQAGCEHVLATIPVRDNDLNSFTVMNRHKFKEDYSVEDVRLMEMMTPHINRAFHLHNLLLRQQQQISLYQAILEKNPNALILLDDKLNLKITNNAASHLLQNQSILLERNGKLNCKNASHFNQVKEFVGATMAWIQAKAPDPLSIQLRDDEDALRLTAYPVHAESDFNNYTDMCCVIEITTSKQPDWSRVSQDLDLTPKELRTVKLLYSGMDLHGIAAHAHVSFNTVKSQLMAVYRKTNFNSQRELMANLIQYI</sequence>
<comment type="caution">
    <text evidence="2">The sequence shown here is derived from an EMBL/GenBank/DDBJ whole genome shotgun (WGS) entry which is preliminary data.</text>
</comment>
<dbReference type="SMART" id="SM00421">
    <property type="entry name" value="HTH_LUXR"/>
    <property type="match status" value="1"/>
</dbReference>
<reference evidence="2" key="1">
    <citation type="submission" date="2021-07" db="EMBL/GenBank/DDBJ databases">
        <title>Zhongshania sp. CAU 1632 isolated from seawater.</title>
        <authorList>
            <person name="Kim W."/>
        </authorList>
    </citation>
    <scope>NUCLEOTIDE SEQUENCE</scope>
    <source>
        <strain evidence="2">CAU 1632</strain>
    </source>
</reference>
<protein>
    <submittedName>
        <fullName evidence="2">LuxR C-terminal-related transcriptional regulator</fullName>
    </submittedName>
</protein>
<feature type="domain" description="HTH luxR-type" evidence="1">
    <location>
        <begin position="304"/>
        <end position="361"/>
    </location>
</feature>